<protein>
    <submittedName>
        <fullName evidence="3">Uncharacterized protein</fullName>
    </submittedName>
</protein>
<name>A0ABQ9X3R7_9EUKA</name>
<accession>A0ABQ9X3R7</accession>
<gene>
    <name evidence="3" type="ORF">BLNAU_18820</name>
</gene>
<dbReference type="SUPFAM" id="SSF51126">
    <property type="entry name" value="Pectin lyase-like"/>
    <property type="match status" value="1"/>
</dbReference>
<sequence length="715" mass="77261">MKNQHFVVGTGPLFTFHTVTMLPRGMSVETSLLGSTLVNVSSSYGSLGKDKIGTGMMSPNLGGSLLCLNTSFSSCIREQNEDKEFSFENRTQTHIGRLNNVTSDVTSVSFTLCAFNEMTVSSSTWQGGGAISLIFASSSLAVNTCFFHKCTCPGYNPNGGAIIVEGTHQPFSVSDSSFTECSAGHWAGSIISSCTTSMTLHSCFFELSKAHSCGAVAPRYGVITMSNCAFVECTSTDFCGAVVIETVLTLSLSCLQFRQCSSSLYKNKGNDLHFYDNSSSEITPAMVQFCDSTSSGPTVFSIQVKQSVDVSSDGKETYVRVETEEAIKGTMGVLLDGSNVPRLVHVVFGDPSIESTVGTIIVSSGAKGVLPSATYTPLKSSLALFIPPSVRSADAALKDVNSAEIVLRGVSLEEGNYLMVVEKEETESTITLTHSDSTTLIGTASLSSSNSENRLEWGTEYKVRRVVWIDEDGGTAEEVRRLYPITFTTPAESTPPFSSLTDASAHIMKSDAQNAVIFLHFDREVSGSYDFVVEERGKDVSFTVVVTSPATTAETEEFVVVGDDRILTHDTTYTIKSIIPTPGSESTPVVMHDPISFHIPKSSYVPPQEPEDPEDPKKAMSPETKKLLSWLIPLIASLLVFFIVVIVILVLANRRRSKASTPKNEMEEQPDEKLDEKIVVEGFAAVNTNAAIHAEAISHSNQNVLFRNEGRDVLH</sequence>
<feature type="transmembrane region" description="Helical" evidence="2">
    <location>
        <begin position="627"/>
        <end position="652"/>
    </location>
</feature>
<keyword evidence="2" id="KW-0472">Membrane</keyword>
<proteinExistence type="predicted"/>
<keyword evidence="2" id="KW-0812">Transmembrane</keyword>
<evidence type="ECO:0000313" key="4">
    <source>
        <dbReference type="Proteomes" id="UP001281761"/>
    </source>
</evidence>
<feature type="region of interest" description="Disordered" evidence="1">
    <location>
        <begin position="601"/>
        <end position="620"/>
    </location>
</feature>
<evidence type="ECO:0000256" key="2">
    <source>
        <dbReference type="SAM" id="Phobius"/>
    </source>
</evidence>
<dbReference type="EMBL" id="JARBJD010000233">
    <property type="protein sequence ID" value="KAK2946218.1"/>
    <property type="molecule type" value="Genomic_DNA"/>
</dbReference>
<organism evidence="3 4">
    <name type="scientific">Blattamonas nauphoetae</name>
    <dbReference type="NCBI Taxonomy" id="2049346"/>
    <lineage>
        <taxon>Eukaryota</taxon>
        <taxon>Metamonada</taxon>
        <taxon>Preaxostyla</taxon>
        <taxon>Oxymonadida</taxon>
        <taxon>Blattamonas</taxon>
    </lineage>
</organism>
<dbReference type="Proteomes" id="UP001281761">
    <property type="component" value="Unassembled WGS sequence"/>
</dbReference>
<keyword evidence="2" id="KW-1133">Transmembrane helix</keyword>
<evidence type="ECO:0000256" key="1">
    <source>
        <dbReference type="SAM" id="MobiDB-lite"/>
    </source>
</evidence>
<dbReference type="InterPro" id="IPR011050">
    <property type="entry name" value="Pectin_lyase_fold/virulence"/>
</dbReference>
<keyword evidence="4" id="KW-1185">Reference proteome</keyword>
<comment type="caution">
    <text evidence="3">The sequence shown here is derived from an EMBL/GenBank/DDBJ whole genome shotgun (WGS) entry which is preliminary data.</text>
</comment>
<reference evidence="3 4" key="1">
    <citation type="journal article" date="2022" name="bioRxiv">
        <title>Genomics of Preaxostyla Flagellates Illuminates Evolutionary Transitions and the Path Towards Mitochondrial Loss.</title>
        <authorList>
            <person name="Novak L.V.F."/>
            <person name="Treitli S.C."/>
            <person name="Pyrih J."/>
            <person name="Halakuc P."/>
            <person name="Pipaliya S.V."/>
            <person name="Vacek V."/>
            <person name="Brzon O."/>
            <person name="Soukal P."/>
            <person name="Eme L."/>
            <person name="Dacks J.B."/>
            <person name="Karnkowska A."/>
            <person name="Elias M."/>
            <person name="Hampl V."/>
        </authorList>
    </citation>
    <scope>NUCLEOTIDE SEQUENCE [LARGE SCALE GENOMIC DNA]</scope>
    <source>
        <strain evidence="3">NAU3</strain>
        <tissue evidence="3">Gut</tissue>
    </source>
</reference>
<evidence type="ECO:0000313" key="3">
    <source>
        <dbReference type="EMBL" id="KAK2946218.1"/>
    </source>
</evidence>